<feature type="transmembrane region" description="Helical" evidence="5">
    <location>
        <begin position="205"/>
        <end position="225"/>
    </location>
</feature>
<keyword evidence="2 5" id="KW-0812">Transmembrane</keyword>
<proteinExistence type="predicted"/>
<feature type="domain" description="STAS" evidence="6">
    <location>
        <begin position="526"/>
        <end position="762"/>
    </location>
</feature>
<feature type="transmembrane region" description="Helical" evidence="5">
    <location>
        <begin position="461"/>
        <end position="489"/>
    </location>
</feature>
<keyword evidence="4 5" id="KW-0472">Membrane</keyword>
<feature type="transmembrane region" description="Helical" evidence="5">
    <location>
        <begin position="404"/>
        <end position="423"/>
    </location>
</feature>
<evidence type="ECO:0000256" key="3">
    <source>
        <dbReference type="ARBA" id="ARBA00022989"/>
    </source>
</evidence>
<feature type="transmembrane region" description="Helical" evidence="5">
    <location>
        <begin position="106"/>
        <end position="133"/>
    </location>
</feature>
<feature type="transmembrane region" description="Helical" evidence="5">
    <location>
        <begin position="325"/>
        <end position="344"/>
    </location>
</feature>
<comment type="subcellular location">
    <subcellularLocation>
        <location evidence="1">Membrane</location>
        <topology evidence="1">Multi-pass membrane protein</topology>
    </subcellularLocation>
</comment>
<evidence type="ECO:0000256" key="5">
    <source>
        <dbReference type="SAM" id="Phobius"/>
    </source>
</evidence>
<evidence type="ECO:0000313" key="8">
    <source>
        <dbReference type="Proteomes" id="UP000507470"/>
    </source>
</evidence>
<sequence length="785" mass="88249">MEDNFVLIEREPVTQESFDKVYRKPEGKLHFNDKLKENLKCSTDRLWRRISPVFPIVRTLRYYNFREKFVNDILAGITVGLFQIPHALAFALLASVKVENGLYTSIWPVMLYAVFGTSIHASLGTSAVVCMFTGSIVDREVAKYESTVTLNSSISSGLVRHSELMNYKENVALNIGLLCGISLLIFGILRITFISHLLSEPFMKAFTSAAAVHIIISQLPLILGIKMKTHGGVFKIIHIFKDIINNLTYIKGLTLLTAVVTIIVLLFFKEFVNKKFKSRLRIPIPAELLVVILAVIISATSALHMEVTIVGHISGVISQPAMPNLSGCQTYLLDSFVLAIFMYANNTTLSRMFAKKHNYVVNYNLESFAHGICNFVGSFFHCIPVSVSPRRSMVLSLMNTKTTLAGICISLFMLVITIISRFVFQYMPIVTLSAIMMVAMKGLLLQIFDVRKYFRINKFELIIWLCTFVATLFLDFTFGMLVGIGVSLLTVVVQTQLANGFKLDRTIESKIMVEHKKYQGTAGTSGIKIFRFQSNLYYANAEIFRNKLYRQTVNPRKLLKYIKKQEKKIRKQLKKAEGLQKDIPETVQNGLSGDENIKKTSLQNIKVTEKNCVTITSDIPAISVGYGMNRSISTVSRNTYGQDGISRQESEAVSLSSTISNLTFEPEMTDPDDGQEYITERKYESMRKVHHVVVDFSTVNYIDLTGAKMLGQISSEYGNVNIKLFLSSCSPDIQKTMRHAGVLDTIPADCMFIDLYDAIAIAKQAGLPNFCQRNENVIVSVDEKF</sequence>
<name>A0A6J8CHC9_MYTCO</name>
<dbReference type="GO" id="GO:0055085">
    <property type="term" value="P:transmembrane transport"/>
    <property type="evidence" value="ECO:0007669"/>
    <property type="project" value="InterPro"/>
</dbReference>
<accession>A0A6J8CHC9</accession>
<dbReference type="PROSITE" id="PS50801">
    <property type="entry name" value="STAS"/>
    <property type="match status" value="1"/>
</dbReference>
<dbReference type="PANTHER" id="PTHR11814">
    <property type="entry name" value="SULFATE TRANSPORTER"/>
    <property type="match status" value="1"/>
</dbReference>
<evidence type="ECO:0000256" key="1">
    <source>
        <dbReference type="ARBA" id="ARBA00004141"/>
    </source>
</evidence>
<feature type="transmembrane region" description="Helical" evidence="5">
    <location>
        <begin position="73"/>
        <end position="94"/>
    </location>
</feature>
<protein>
    <submittedName>
        <fullName evidence="7">SLC26A5</fullName>
    </submittedName>
</protein>
<dbReference type="InterPro" id="IPR001902">
    <property type="entry name" value="SLC26A/SulP_fam"/>
</dbReference>
<keyword evidence="8" id="KW-1185">Reference proteome</keyword>
<dbReference type="SUPFAM" id="SSF52091">
    <property type="entry name" value="SpoIIaa-like"/>
    <property type="match status" value="1"/>
</dbReference>
<dbReference type="Gene3D" id="3.30.750.24">
    <property type="entry name" value="STAS domain"/>
    <property type="match status" value="1"/>
</dbReference>
<dbReference type="OrthoDB" id="288203at2759"/>
<evidence type="ECO:0000256" key="2">
    <source>
        <dbReference type="ARBA" id="ARBA00022692"/>
    </source>
</evidence>
<feature type="transmembrane region" description="Helical" evidence="5">
    <location>
        <begin position="364"/>
        <end position="383"/>
    </location>
</feature>
<dbReference type="CDD" id="cd07042">
    <property type="entry name" value="STAS_SulP_like_sulfate_transporter"/>
    <property type="match status" value="1"/>
</dbReference>
<dbReference type="Pfam" id="PF00916">
    <property type="entry name" value="Sulfate_transp"/>
    <property type="match status" value="1"/>
</dbReference>
<gene>
    <name evidence="7" type="ORF">MCOR_29797</name>
</gene>
<dbReference type="InterPro" id="IPR002645">
    <property type="entry name" value="STAS_dom"/>
</dbReference>
<organism evidence="7 8">
    <name type="scientific">Mytilus coruscus</name>
    <name type="common">Sea mussel</name>
    <dbReference type="NCBI Taxonomy" id="42192"/>
    <lineage>
        <taxon>Eukaryota</taxon>
        <taxon>Metazoa</taxon>
        <taxon>Spiralia</taxon>
        <taxon>Lophotrochozoa</taxon>
        <taxon>Mollusca</taxon>
        <taxon>Bivalvia</taxon>
        <taxon>Autobranchia</taxon>
        <taxon>Pteriomorphia</taxon>
        <taxon>Mytilida</taxon>
        <taxon>Mytiloidea</taxon>
        <taxon>Mytilidae</taxon>
        <taxon>Mytilinae</taxon>
        <taxon>Mytilus</taxon>
    </lineage>
</organism>
<dbReference type="Proteomes" id="UP000507470">
    <property type="component" value="Unassembled WGS sequence"/>
</dbReference>
<feature type="transmembrane region" description="Helical" evidence="5">
    <location>
        <begin position="171"/>
        <end position="193"/>
    </location>
</feature>
<feature type="transmembrane region" description="Helical" evidence="5">
    <location>
        <begin position="288"/>
        <end position="313"/>
    </location>
</feature>
<dbReference type="InterPro" id="IPR036513">
    <property type="entry name" value="STAS_dom_sf"/>
</dbReference>
<evidence type="ECO:0000256" key="4">
    <source>
        <dbReference type="ARBA" id="ARBA00023136"/>
    </source>
</evidence>
<dbReference type="InterPro" id="IPR011547">
    <property type="entry name" value="SLC26A/SulP_dom"/>
</dbReference>
<feature type="transmembrane region" description="Helical" evidence="5">
    <location>
        <begin position="429"/>
        <end position="449"/>
    </location>
</feature>
<evidence type="ECO:0000313" key="7">
    <source>
        <dbReference type="EMBL" id="CAC5395101.1"/>
    </source>
</evidence>
<dbReference type="AlphaFoldDB" id="A0A6J8CHC9"/>
<keyword evidence="3 5" id="KW-1133">Transmembrane helix</keyword>
<evidence type="ECO:0000259" key="6">
    <source>
        <dbReference type="PROSITE" id="PS50801"/>
    </source>
</evidence>
<feature type="transmembrane region" description="Helical" evidence="5">
    <location>
        <begin position="246"/>
        <end position="268"/>
    </location>
</feature>
<dbReference type="Pfam" id="PF01740">
    <property type="entry name" value="STAS"/>
    <property type="match status" value="1"/>
</dbReference>
<dbReference type="GO" id="GO:0016020">
    <property type="term" value="C:membrane"/>
    <property type="evidence" value="ECO:0007669"/>
    <property type="project" value="UniProtKB-SubCell"/>
</dbReference>
<dbReference type="EMBL" id="CACVKT020005429">
    <property type="protein sequence ID" value="CAC5395101.1"/>
    <property type="molecule type" value="Genomic_DNA"/>
</dbReference>
<reference evidence="7 8" key="1">
    <citation type="submission" date="2020-06" db="EMBL/GenBank/DDBJ databases">
        <authorList>
            <person name="Li R."/>
            <person name="Bekaert M."/>
        </authorList>
    </citation>
    <scope>NUCLEOTIDE SEQUENCE [LARGE SCALE GENOMIC DNA]</scope>
    <source>
        <strain evidence="8">wild</strain>
    </source>
</reference>